<comment type="caution">
    <text evidence="4">The sequence shown here is derived from an EMBL/GenBank/DDBJ whole genome shotgun (WGS) entry which is preliminary data.</text>
</comment>
<dbReference type="GO" id="GO:0000976">
    <property type="term" value="F:transcription cis-regulatory region binding"/>
    <property type="evidence" value="ECO:0007669"/>
    <property type="project" value="TreeGrafter"/>
</dbReference>
<proteinExistence type="predicted"/>
<dbReference type="InterPro" id="IPR000843">
    <property type="entry name" value="HTH_LacI"/>
</dbReference>
<dbReference type="RefSeq" id="WP_067481733.1">
    <property type="nucleotide sequence ID" value="NZ_BSWU01000001.1"/>
</dbReference>
<dbReference type="PANTHER" id="PTHR30146">
    <property type="entry name" value="LACI-RELATED TRANSCRIPTIONAL REPRESSOR"/>
    <property type="match status" value="1"/>
</dbReference>
<keyword evidence="1" id="KW-0805">Transcription regulation</keyword>
<dbReference type="Pfam" id="PF00356">
    <property type="entry name" value="LacI"/>
    <property type="match status" value="1"/>
</dbReference>
<dbReference type="Gene3D" id="3.40.50.2300">
    <property type="match status" value="2"/>
</dbReference>
<dbReference type="EMBL" id="LWMN01000010">
    <property type="protein sequence ID" value="OAQ56247.1"/>
    <property type="molecule type" value="Genomic_DNA"/>
</dbReference>
<evidence type="ECO:0000256" key="2">
    <source>
        <dbReference type="ARBA" id="ARBA00023125"/>
    </source>
</evidence>
<dbReference type="PROSITE" id="PS00356">
    <property type="entry name" value="HTH_LACI_1"/>
    <property type="match status" value="1"/>
</dbReference>
<dbReference type="Proteomes" id="UP000078516">
    <property type="component" value="Unassembled WGS sequence"/>
</dbReference>
<dbReference type="GO" id="GO:0003700">
    <property type="term" value="F:DNA-binding transcription factor activity"/>
    <property type="evidence" value="ECO:0007669"/>
    <property type="project" value="TreeGrafter"/>
</dbReference>
<accession>A0A179ESM7</accession>
<dbReference type="InterPro" id="IPR010982">
    <property type="entry name" value="Lambda_DNA-bd_dom_sf"/>
</dbReference>
<dbReference type="KEGG" id="eth:CK496_05380"/>
<dbReference type="InterPro" id="IPR028082">
    <property type="entry name" value="Peripla_BP_I"/>
</dbReference>
<evidence type="ECO:0000313" key="5">
    <source>
        <dbReference type="Proteomes" id="UP000078516"/>
    </source>
</evidence>
<dbReference type="InterPro" id="IPR046335">
    <property type="entry name" value="LacI/GalR-like_sensor"/>
</dbReference>
<reference evidence="4 5" key="1">
    <citation type="submission" date="2016-04" db="EMBL/GenBank/DDBJ databases">
        <title>Draft genome of an Enterococcus thailandicus strain isolated from bovine feces.</title>
        <authorList>
            <person name="Beukers A.G."/>
            <person name="Zaheer R."/>
            <person name="Goji N."/>
            <person name="Cook S.R."/>
            <person name="Amoako K."/>
            <person name="Chaves A.V."/>
            <person name="Ward M.P."/>
            <person name="Mcallister T.A."/>
        </authorList>
    </citation>
    <scope>NUCLEOTIDE SEQUENCE [LARGE SCALE GENOMIC DNA]</scope>
    <source>
        <strain evidence="4 5">F0711D 46</strain>
    </source>
</reference>
<dbReference type="Gene3D" id="1.10.260.40">
    <property type="entry name" value="lambda repressor-like DNA-binding domains"/>
    <property type="match status" value="1"/>
</dbReference>
<dbReference type="SMART" id="SM00354">
    <property type="entry name" value="HTH_LACI"/>
    <property type="match status" value="1"/>
</dbReference>
<organism evidence="4 5">
    <name type="scientific">Enterococcus thailandicus</name>
    <dbReference type="NCBI Taxonomy" id="417368"/>
    <lineage>
        <taxon>Bacteria</taxon>
        <taxon>Bacillati</taxon>
        <taxon>Bacillota</taxon>
        <taxon>Bacilli</taxon>
        <taxon>Lactobacillales</taxon>
        <taxon>Enterococcaceae</taxon>
        <taxon>Enterococcus</taxon>
    </lineage>
</organism>
<dbReference type="SUPFAM" id="SSF47413">
    <property type="entry name" value="lambda repressor-like DNA-binding domains"/>
    <property type="match status" value="1"/>
</dbReference>
<dbReference type="GeneID" id="77487068"/>
<keyword evidence="2" id="KW-0238">DNA-binding</keyword>
<protein>
    <submittedName>
        <fullName evidence="4">LacI family transcriptional regulator</fullName>
    </submittedName>
</protein>
<sequence>MATITDIAKEAGVSISTVSRVLNYDATLSATEETKRKIFEVAEKLNYTKYKKKNQAKAAAQRNVLHEELEGSAGSIGFITWRSNDEELEDIYYLSIRMSAEKKAVELGYNVVNFSPTDLSNIQNVDGVLAIGKFTKEKIDELNELAANLCVIGTNFPLSEYDCINTDFTQATEIAINHLLELGHKKIAFIGAEESQNLHGYCQYKTPTTLTYLSMMKHYGLFDASYFIVQENSQLNVKNSEELTKQALQSWGTDLPTAILAANDAFAIGIIHTLTAQNISVPDDISVMGINDISISRYITPPLSTVKAYTEEMGEVGISTLHERILTPTIAKRIFLGTELVVRGSTAAPKINEKSQEIK</sequence>
<dbReference type="PROSITE" id="PS50932">
    <property type="entry name" value="HTH_LACI_2"/>
    <property type="match status" value="1"/>
</dbReference>
<keyword evidence="5" id="KW-1185">Reference proteome</keyword>
<dbReference type="CDD" id="cd01544">
    <property type="entry name" value="PBP1_GalR"/>
    <property type="match status" value="1"/>
</dbReference>
<gene>
    <name evidence="4" type="ORF">A6E74_02210</name>
</gene>
<dbReference type="CDD" id="cd01392">
    <property type="entry name" value="HTH_LacI"/>
    <property type="match status" value="1"/>
</dbReference>
<evidence type="ECO:0000256" key="3">
    <source>
        <dbReference type="ARBA" id="ARBA00023163"/>
    </source>
</evidence>
<keyword evidence="3" id="KW-0804">Transcription</keyword>
<evidence type="ECO:0000256" key="1">
    <source>
        <dbReference type="ARBA" id="ARBA00023015"/>
    </source>
</evidence>
<dbReference type="PANTHER" id="PTHR30146:SF149">
    <property type="entry name" value="HTH-TYPE TRANSCRIPTIONAL REGULATOR EBGR"/>
    <property type="match status" value="1"/>
</dbReference>
<dbReference type="AlphaFoldDB" id="A0A179ESM7"/>
<evidence type="ECO:0000313" key="4">
    <source>
        <dbReference type="EMBL" id="OAQ56247.1"/>
    </source>
</evidence>
<dbReference type="PRINTS" id="PR00036">
    <property type="entry name" value="HTHLACI"/>
</dbReference>
<dbReference type="SUPFAM" id="SSF53822">
    <property type="entry name" value="Periplasmic binding protein-like I"/>
    <property type="match status" value="1"/>
</dbReference>
<name>A0A179ESM7_ENTTH</name>
<dbReference type="Pfam" id="PF13377">
    <property type="entry name" value="Peripla_BP_3"/>
    <property type="match status" value="1"/>
</dbReference>